<dbReference type="PANTHER" id="PTHR30518:SF2">
    <property type="entry name" value="ENDOLYTIC MUREIN TRANSGLYCOSYLASE"/>
    <property type="match status" value="1"/>
</dbReference>
<keyword evidence="4 7" id="KW-0472">Membrane</keyword>
<keyword evidence="7" id="KW-0997">Cell inner membrane</keyword>
<keyword evidence="5 7" id="KW-0456">Lyase</keyword>
<gene>
    <name evidence="7 8" type="primary">mltG</name>
    <name evidence="8" type="ORF">GEV01_03425</name>
</gene>
<comment type="catalytic activity">
    <reaction evidence="7">
        <text>a peptidoglycan chain = a peptidoglycan chain with N-acetyl-1,6-anhydromuramyl-[peptide] at the reducing end + a peptidoglycan chain with N-acetylglucosamine at the non-reducing end.</text>
        <dbReference type="EC" id="4.2.2.29"/>
    </reaction>
</comment>
<comment type="caution">
    <text evidence="8">The sequence shown here is derived from an EMBL/GenBank/DDBJ whole genome shotgun (WGS) entry which is preliminary data.</text>
</comment>
<comment type="similarity">
    <text evidence="7">Belongs to the transglycosylase MltG family.</text>
</comment>
<dbReference type="CDD" id="cd08010">
    <property type="entry name" value="MltG_like"/>
    <property type="match status" value="1"/>
</dbReference>
<sequence length="329" mass="36056">MAFIKKIITLCIMLAIAGGGYFVYWSQHPIIGDEIEAIEFTIAPGSGAHAAGQQIAEAGVPIEPLLFNLLARVTNKSGKLKAGAYELKPGTTPLRLIEQLVRGEFAQEQLTIIEGWTFRQMRAAIAAHKGLKHDTVALSDKEVMSAIGSEYKLPEGMFFPDTYLFAKGASDLQIYKQAHGILLTRLNEAWEKRDPALPYKTPYEALTMASIVEKETGQKSERGMIAGVFVNRLKLGMLLQTDPTVIYGMGNRYDGKIRKSDLETDTPYNTYTRTGLPPTPIALPGVQSLAAALAPAKTAALYFVSKGNGTSQFSDNLTDHNRAVNKYQR</sequence>
<keyword evidence="6 7" id="KW-0961">Cell wall biogenesis/degradation</keyword>
<dbReference type="Gene3D" id="3.30.160.60">
    <property type="entry name" value="Classic Zinc Finger"/>
    <property type="match status" value="1"/>
</dbReference>
<comment type="function">
    <text evidence="7">Functions as a peptidoglycan terminase that cleaves nascent peptidoglycan strands endolytically to terminate their elongation.</text>
</comment>
<feature type="transmembrane region" description="Helical" evidence="7">
    <location>
        <begin position="7"/>
        <end position="25"/>
    </location>
</feature>
<dbReference type="InterPro" id="IPR003770">
    <property type="entry name" value="MLTG-like"/>
</dbReference>
<protein>
    <recommendedName>
        <fullName evidence="7">Endolytic murein transglycosylase</fullName>
        <ecNumber evidence="7">4.2.2.29</ecNumber>
    </recommendedName>
    <alternativeName>
        <fullName evidence="7">Peptidoglycan lytic transglycosylase</fullName>
    </alternativeName>
    <alternativeName>
        <fullName evidence="7">Peptidoglycan polymerization terminase</fullName>
    </alternativeName>
</protein>
<keyword evidence="3 7" id="KW-1133">Transmembrane helix</keyword>
<comment type="subcellular location">
    <subcellularLocation>
        <location evidence="7">Cell inner membrane</location>
        <topology evidence="7">Single-pass membrane protein</topology>
    </subcellularLocation>
</comment>
<evidence type="ECO:0000256" key="7">
    <source>
        <dbReference type="HAMAP-Rule" id="MF_02065"/>
    </source>
</evidence>
<dbReference type="HAMAP" id="MF_02065">
    <property type="entry name" value="MltG"/>
    <property type="match status" value="1"/>
</dbReference>
<dbReference type="AlphaFoldDB" id="A0A843S750"/>
<evidence type="ECO:0000256" key="4">
    <source>
        <dbReference type="ARBA" id="ARBA00023136"/>
    </source>
</evidence>
<dbReference type="Gene3D" id="3.30.1490.480">
    <property type="entry name" value="Endolytic murein transglycosylase"/>
    <property type="match status" value="1"/>
</dbReference>
<dbReference type="EC" id="4.2.2.29" evidence="7"/>
<dbReference type="PANTHER" id="PTHR30518">
    <property type="entry name" value="ENDOLYTIC MUREIN TRANSGLYCOSYLASE"/>
    <property type="match status" value="1"/>
</dbReference>
<dbReference type="GO" id="GO:0008932">
    <property type="term" value="F:lytic endotransglycosylase activity"/>
    <property type="evidence" value="ECO:0007669"/>
    <property type="project" value="UniProtKB-UniRule"/>
</dbReference>
<dbReference type="GO" id="GO:0071555">
    <property type="term" value="P:cell wall organization"/>
    <property type="evidence" value="ECO:0007669"/>
    <property type="project" value="UniProtKB-KW"/>
</dbReference>
<dbReference type="GO" id="GO:0005886">
    <property type="term" value="C:plasma membrane"/>
    <property type="evidence" value="ECO:0007669"/>
    <property type="project" value="UniProtKB-SubCell"/>
</dbReference>
<evidence type="ECO:0000256" key="2">
    <source>
        <dbReference type="ARBA" id="ARBA00022692"/>
    </source>
</evidence>
<evidence type="ECO:0000313" key="8">
    <source>
        <dbReference type="EMBL" id="MQA18562.1"/>
    </source>
</evidence>
<keyword evidence="2 7" id="KW-0812">Transmembrane</keyword>
<evidence type="ECO:0000313" key="9">
    <source>
        <dbReference type="Proteomes" id="UP000444318"/>
    </source>
</evidence>
<name>A0A843S750_9BURK</name>
<keyword evidence="9" id="KW-1185">Reference proteome</keyword>
<reference evidence="8 9" key="1">
    <citation type="submission" date="2019-10" db="EMBL/GenBank/DDBJ databases">
        <title>Two novel species isolated from a subtropical stream in China.</title>
        <authorList>
            <person name="Lu H."/>
        </authorList>
    </citation>
    <scope>NUCLEOTIDE SEQUENCE [LARGE SCALE GENOMIC DNA]</scope>
    <source>
        <strain evidence="8 9">FT103W</strain>
    </source>
</reference>
<organism evidence="8 9">
    <name type="scientific">Rugamonas rivuli</name>
    <dbReference type="NCBI Taxonomy" id="2743358"/>
    <lineage>
        <taxon>Bacteria</taxon>
        <taxon>Pseudomonadati</taxon>
        <taxon>Pseudomonadota</taxon>
        <taxon>Betaproteobacteria</taxon>
        <taxon>Burkholderiales</taxon>
        <taxon>Oxalobacteraceae</taxon>
        <taxon>Telluria group</taxon>
        <taxon>Rugamonas</taxon>
    </lineage>
</organism>
<dbReference type="Proteomes" id="UP000444318">
    <property type="component" value="Unassembled WGS sequence"/>
</dbReference>
<proteinExistence type="inferred from homology"/>
<dbReference type="NCBIfam" id="TIGR00247">
    <property type="entry name" value="endolytic transglycosylase MltG"/>
    <property type="match status" value="1"/>
</dbReference>
<evidence type="ECO:0000256" key="6">
    <source>
        <dbReference type="ARBA" id="ARBA00023316"/>
    </source>
</evidence>
<evidence type="ECO:0000256" key="1">
    <source>
        <dbReference type="ARBA" id="ARBA00022475"/>
    </source>
</evidence>
<evidence type="ECO:0000256" key="5">
    <source>
        <dbReference type="ARBA" id="ARBA00023239"/>
    </source>
</evidence>
<dbReference type="Pfam" id="PF02618">
    <property type="entry name" value="YceG"/>
    <property type="match status" value="1"/>
</dbReference>
<accession>A0A843S750</accession>
<dbReference type="GO" id="GO:0009252">
    <property type="term" value="P:peptidoglycan biosynthetic process"/>
    <property type="evidence" value="ECO:0007669"/>
    <property type="project" value="UniProtKB-UniRule"/>
</dbReference>
<keyword evidence="1 7" id="KW-1003">Cell membrane</keyword>
<evidence type="ECO:0000256" key="3">
    <source>
        <dbReference type="ARBA" id="ARBA00022989"/>
    </source>
</evidence>
<dbReference type="RefSeq" id="WP_152801701.1">
    <property type="nucleotide sequence ID" value="NZ_WHUF01000001.1"/>
</dbReference>
<dbReference type="EMBL" id="WHUF01000001">
    <property type="protein sequence ID" value="MQA18562.1"/>
    <property type="molecule type" value="Genomic_DNA"/>
</dbReference>
<feature type="site" description="Important for catalytic activity" evidence="7">
    <location>
        <position position="215"/>
    </location>
</feature>